<dbReference type="PANTHER" id="PTHR24074">
    <property type="entry name" value="CO-CHAPERONE PROTEIN DJLA"/>
    <property type="match status" value="1"/>
</dbReference>
<protein>
    <submittedName>
        <fullName evidence="1">J domain-containing protein</fullName>
    </submittedName>
</protein>
<dbReference type="Gene3D" id="1.10.287.110">
    <property type="entry name" value="DnaJ domain"/>
    <property type="match status" value="1"/>
</dbReference>
<dbReference type="InterPro" id="IPR036869">
    <property type="entry name" value="J_dom_sf"/>
</dbReference>
<name>A0A7C1X530_THERO</name>
<dbReference type="PROSITE" id="PS50076">
    <property type="entry name" value="DNAJ_2"/>
    <property type="match status" value="1"/>
</dbReference>
<reference evidence="1" key="1">
    <citation type="journal article" date="2020" name="mSystems">
        <title>Genome- and Community-Level Interaction Insights into Carbon Utilization and Element Cycling Functions of Hydrothermarchaeota in Hydrothermal Sediment.</title>
        <authorList>
            <person name="Zhou Z."/>
            <person name="Liu Y."/>
            <person name="Xu W."/>
            <person name="Pan J."/>
            <person name="Luo Z.H."/>
            <person name="Li M."/>
        </authorList>
    </citation>
    <scope>NUCLEOTIDE SEQUENCE [LARGE SCALE GENOMIC DNA]</scope>
    <source>
        <strain evidence="1">SpSt-222</strain>
    </source>
</reference>
<dbReference type="EMBL" id="DSJL01000007">
    <property type="protein sequence ID" value="HEF64594.1"/>
    <property type="molecule type" value="Genomic_DNA"/>
</dbReference>
<evidence type="ECO:0000313" key="1">
    <source>
        <dbReference type="EMBL" id="HEF64594.1"/>
    </source>
</evidence>
<accession>A0A7C1X530</accession>
<dbReference type="AlphaFoldDB" id="A0A7C1X530"/>
<dbReference type="InterPro" id="IPR001623">
    <property type="entry name" value="DnaJ_domain"/>
</dbReference>
<dbReference type="Pfam" id="PF00226">
    <property type="entry name" value="DnaJ"/>
    <property type="match status" value="1"/>
</dbReference>
<comment type="caution">
    <text evidence="1">The sequence shown here is derived from an EMBL/GenBank/DDBJ whole genome shotgun (WGS) entry which is preliminary data.</text>
</comment>
<dbReference type="PRINTS" id="PR00625">
    <property type="entry name" value="JDOMAIN"/>
</dbReference>
<proteinExistence type="predicted"/>
<gene>
    <name evidence="1" type="ORF">ENP47_03175</name>
</gene>
<dbReference type="InterPro" id="IPR050817">
    <property type="entry name" value="DjlA_DnaK_co-chaperone"/>
</dbReference>
<dbReference type="SUPFAM" id="SSF46565">
    <property type="entry name" value="Chaperone J-domain"/>
    <property type="match status" value="1"/>
</dbReference>
<dbReference type="SMART" id="SM00271">
    <property type="entry name" value="DnaJ"/>
    <property type="match status" value="1"/>
</dbReference>
<dbReference type="CDD" id="cd06257">
    <property type="entry name" value="DnaJ"/>
    <property type="match status" value="1"/>
</dbReference>
<sequence>MSANGFDPTLDYYQVLGVPVTATAEEIRHAYRELMRRCHPDRVRDPDQRRIAEERAKLLNAAYAVLSDPVQRRAYDEQLRQRAVAEFLFQRYTGPGPTGTRMMSGRRSRASLTYDLAAFVQLLAVTVIFVAALVLLLLASSAVSQLFAAVP</sequence>
<organism evidence="1">
    <name type="scientific">Thermomicrobium roseum</name>
    <dbReference type="NCBI Taxonomy" id="500"/>
    <lineage>
        <taxon>Bacteria</taxon>
        <taxon>Pseudomonadati</taxon>
        <taxon>Thermomicrobiota</taxon>
        <taxon>Thermomicrobia</taxon>
        <taxon>Thermomicrobiales</taxon>
        <taxon>Thermomicrobiaceae</taxon>
        <taxon>Thermomicrobium</taxon>
    </lineage>
</organism>